<dbReference type="PROSITE" id="PS50885">
    <property type="entry name" value="HAMP"/>
    <property type="match status" value="1"/>
</dbReference>
<dbReference type="PANTHER" id="PTHR32089:SF112">
    <property type="entry name" value="LYSOZYME-LIKE PROTEIN-RELATED"/>
    <property type="match status" value="1"/>
</dbReference>
<organism evidence="4 5">
    <name type="scientific">Thermoanaerobacter thermohydrosulfuricus</name>
    <name type="common">Clostridium thermohydrosulfuricum</name>
    <dbReference type="NCBI Taxonomy" id="1516"/>
    <lineage>
        <taxon>Bacteria</taxon>
        <taxon>Bacillati</taxon>
        <taxon>Bacillota</taxon>
        <taxon>Clostridia</taxon>
        <taxon>Thermoanaerobacterales</taxon>
        <taxon>Thermoanaerobacteraceae</taxon>
        <taxon>Thermoanaerobacter</taxon>
    </lineage>
</organism>
<evidence type="ECO:0000256" key="3">
    <source>
        <dbReference type="SAM" id="Phobius"/>
    </source>
</evidence>
<dbReference type="PROSITE" id="PS50111">
    <property type="entry name" value="CHEMOTAXIS_TRANSDUC_2"/>
    <property type="match status" value="1"/>
</dbReference>
<keyword evidence="3" id="KW-0812">Transmembrane</keyword>
<dbReference type="Gene3D" id="1.10.287.950">
    <property type="entry name" value="Methyl-accepting chemotaxis protein"/>
    <property type="match status" value="1"/>
</dbReference>
<dbReference type="CDD" id="cd06225">
    <property type="entry name" value="HAMP"/>
    <property type="match status" value="1"/>
</dbReference>
<evidence type="ECO:0000256" key="2">
    <source>
        <dbReference type="ARBA" id="ARBA00029447"/>
    </source>
</evidence>
<evidence type="ECO:0000313" key="5">
    <source>
        <dbReference type="Proteomes" id="UP000183404"/>
    </source>
</evidence>
<dbReference type="GO" id="GO:0007165">
    <property type="term" value="P:signal transduction"/>
    <property type="evidence" value="ECO:0007669"/>
    <property type="project" value="UniProtKB-KW"/>
</dbReference>
<comment type="similarity">
    <text evidence="2">Belongs to the methyl-accepting chemotaxis (MCP) protein family.</text>
</comment>
<feature type="transmembrane region" description="Helical" evidence="3">
    <location>
        <begin position="5"/>
        <end position="27"/>
    </location>
</feature>
<feature type="transmembrane region" description="Helical" evidence="3">
    <location>
        <begin position="33"/>
        <end position="56"/>
    </location>
</feature>
<dbReference type="AlphaFoldDB" id="A0A1G7KKV6"/>
<dbReference type="Proteomes" id="UP000183404">
    <property type="component" value="Unassembled WGS sequence"/>
</dbReference>
<accession>A0A1G7KKV6</accession>
<keyword evidence="1" id="KW-0807">Transducer</keyword>
<dbReference type="SUPFAM" id="SSF58104">
    <property type="entry name" value="Methyl-accepting chemotaxis protein (MCP) signaling domain"/>
    <property type="match status" value="1"/>
</dbReference>
<evidence type="ECO:0000313" key="4">
    <source>
        <dbReference type="EMBL" id="SDF37785.1"/>
    </source>
</evidence>
<dbReference type="Pfam" id="PF00672">
    <property type="entry name" value="HAMP"/>
    <property type="match status" value="1"/>
</dbReference>
<sequence length="415" mass="45506">MRSIFWRLIISFLIVAAIPVGAIYYFAVDDKVMHLFVTVASVSFALSLILSVIISLNITRPIKKLIEELKKAQEGDFTAKVDLKRKDEIGTLITTFNTMMENVRAILQDVSTFAQNTKDTANALFKSIEQGNMTFEQISKAVEEIANGASEQAKDTSNAADMVQNIGNSIDDSAKFFKAVEESTINADKLSQNGMHTVNSLKEKTDVTKESIDEVVSAINELQANSHHIEKIIEVITGIADQTNLLALNAAIEAARAGEAGRGFAVVAEEVRNLAEQSRQAASEIAKIISEIEQKTDKTVEKANVVKEIAEDQAHQVETTYAAFNEIKSSIDTITENIHMLNNAMMELARYKDEIIGSIANITAVSEETAASTEEVAASTEEHMKFIEEIKESSENLLKSATQLENVLSKLVVSL</sequence>
<dbReference type="RefSeq" id="WP_003871184.1">
    <property type="nucleotide sequence ID" value="NZ_FNBS01000011.1"/>
</dbReference>
<keyword evidence="3" id="KW-0472">Membrane</keyword>
<dbReference type="Pfam" id="PF00015">
    <property type="entry name" value="MCPsignal"/>
    <property type="match status" value="1"/>
</dbReference>
<keyword evidence="3" id="KW-1133">Transmembrane helix</keyword>
<gene>
    <name evidence="4" type="ORF">SAMN04244560_00649</name>
</gene>
<dbReference type="InterPro" id="IPR004089">
    <property type="entry name" value="MCPsignal_dom"/>
</dbReference>
<dbReference type="SMART" id="SM00304">
    <property type="entry name" value="HAMP"/>
    <property type="match status" value="1"/>
</dbReference>
<name>A0A1G7KKV6_THETY</name>
<evidence type="ECO:0000256" key="1">
    <source>
        <dbReference type="ARBA" id="ARBA00023224"/>
    </source>
</evidence>
<dbReference type="CDD" id="cd11386">
    <property type="entry name" value="MCP_signal"/>
    <property type="match status" value="1"/>
</dbReference>
<dbReference type="Gene3D" id="6.10.340.10">
    <property type="match status" value="1"/>
</dbReference>
<dbReference type="PANTHER" id="PTHR32089">
    <property type="entry name" value="METHYL-ACCEPTING CHEMOTAXIS PROTEIN MCPB"/>
    <property type="match status" value="1"/>
</dbReference>
<protein>
    <submittedName>
        <fullName evidence="4">Methyl-accepting chemotaxis protein</fullName>
    </submittedName>
</protein>
<reference evidence="4 5" key="1">
    <citation type="submission" date="2016-10" db="EMBL/GenBank/DDBJ databases">
        <authorList>
            <person name="de Groot N.N."/>
        </authorList>
    </citation>
    <scope>NUCLEOTIDE SEQUENCE [LARGE SCALE GENOMIC DNA]</scope>
    <source>
        <strain evidence="4 5">DSM 569</strain>
    </source>
</reference>
<dbReference type="GO" id="GO:0016020">
    <property type="term" value="C:membrane"/>
    <property type="evidence" value="ECO:0007669"/>
    <property type="project" value="InterPro"/>
</dbReference>
<dbReference type="SMART" id="SM00283">
    <property type="entry name" value="MA"/>
    <property type="match status" value="1"/>
</dbReference>
<proteinExistence type="inferred from homology"/>
<dbReference type="InterPro" id="IPR003660">
    <property type="entry name" value="HAMP_dom"/>
</dbReference>
<dbReference type="EMBL" id="FNBS01000011">
    <property type="protein sequence ID" value="SDF37785.1"/>
    <property type="molecule type" value="Genomic_DNA"/>
</dbReference>